<comment type="caution">
    <text evidence="2">The sequence shown here is derived from an EMBL/GenBank/DDBJ whole genome shotgun (WGS) entry which is preliminary data.</text>
</comment>
<dbReference type="EMBL" id="JBIRPU010000001">
    <property type="protein sequence ID" value="MFI0791615.1"/>
    <property type="molecule type" value="Genomic_DNA"/>
</dbReference>
<evidence type="ECO:0000256" key="1">
    <source>
        <dbReference type="SAM" id="MobiDB-lite"/>
    </source>
</evidence>
<feature type="region of interest" description="Disordered" evidence="1">
    <location>
        <begin position="111"/>
        <end position="160"/>
    </location>
</feature>
<dbReference type="RefSeq" id="WP_396676273.1">
    <property type="nucleotide sequence ID" value="NZ_JBIRPU010000001.1"/>
</dbReference>
<dbReference type="Proteomes" id="UP001611075">
    <property type="component" value="Unassembled WGS sequence"/>
</dbReference>
<protein>
    <recommendedName>
        <fullName evidence="4">Transposase IS4-like domain-containing protein</fullName>
    </recommendedName>
</protein>
<evidence type="ECO:0000313" key="2">
    <source>
        <dbReference type="EMBL" id="MFI0791615.1"/>
    </source>
</evidence>
<organism evidence="2 3">
    <name type="scientific">Micromonospora rubida</name>
    <dbReference type="NCBI Taxonomy" id="2697657"/>
    <lineage>
        <taxon>Bacteria</taxon>
        <taxon>Bacillati</taxon>
        <taxon>Actinomycetota</taxon>
        <taxon>Actinomycetes</taxon>
        <taxon>Micromonosporales</taxon>
        <taxon>Micromonosporaceae</taxon>
        <taxon>Micromonospora</taxon>
    </lineage>
</organism>
<evidence type="ECO:0008006" key="4">
    <source>
        <dbReference type="Google" id="ProtNLM"/>
    </source>
</evidence>
<accession>A0ABW7SD49</accession>
<gene>
    <name evidence="2" type="ORF">ACH4OY_02775</name>
</gene>
<reference evidence="2 3" key="1">
    <citation type="submission" date="2024-10" db="EMBL/GenBank/DDBJ databases">
        <title>The Natural Products Discovery Center: Release of the First 8490 Sequenced Strains for Exploring Actinobacteria Biosynthetic Diversity.</title>
        <authorList>
            <person name="Kalkreuter E."/>
            <person name="Kautsar S.A."/>
            <person name="Yang D."/>
            <person name="Bader C.D."/>
            <person name="Teijaro C.N."/>
            <person name="Fluegel L."/>
            <person name="Davis C.M."/>
            <person name="Simpson J.R."/>
            <person name="Lauterbach L."/>
            <person name="Steele A.D."/>
            <person name="Gui C."/>
            <person name="Meng S."/>
            <person name="Li G."/>
            <person name="Viehrig K."/>
            <person name="Ye F."/>
            <person name="Su P."/>
            <person name="Kiefer A.F."/>
            <person name="Nichols A."/>
            <person name="Cepeda A.J."/>
            <person name="Yan W."/>
            <person name="Fan B."/>
            <person name="Jiang Y."/>
            <person name="Adhikari A."/>
            <person name="Zheng C.-J."/>
            <person name="Schuster L."/>
            <person name="Cowan T.M."/>
            <person name="Smanski M.J."/>
            <person name="Chevrette M.G."/>
            <person name="De Carvalho L.P.S."/>
            <person name="Shen B."/>
        </authorList>
    </citation>
    <scope>NUCLEOTIDE SEQUENCE [LARGE SCALE GENOMIC DNA]</scope>
    <source>
        <strain evidence="2 3">NPDC021253</strain>
    </source>
</reference>
<sequence length="160" mass="17764">MSRSHLVPLDGGKTRVRADRVAVDLPASAWQRRSAGTGSKGPRFCAWAWLDDVWTDADPDDGGHHSLLIRRNTTTGELAFYRCWTPRQAALAQLVRVAGIRWTVEESFQAAKGQVGLDQHQVRRWTPGTASPPWPWPPWPPSPSWRSAPPTPTTTPPTPD</sequence>
<feature type="compositionally biased region" description="Pro residues" evidence="1">
    <location>
        <begin position="130"/>
        <end position="160"/>
    </location>
</feature>
<name>A0ABW7SD49_9ACTN</name>
<keyword evidence="3" id="KW-1185">Reference proteome</keyword>
<proteinExistence type="predicted"/>
<evidence type="ECO:0000313" key="3">
    <source>
        <dbReference type="Proteomes" id="UP001611075"/>
    </source>
</evidence>